<feature type="domain" description="Cytochrome c" evidence="6">
    <location>
        <begin position="208"/>
        <end position="322"/>
    </location>
</feature>
<organism evidence="7 8">
    <name type="scientific">Brucella intermedia</name>
    <dbReference type="NCBI Taxonomy" id="94625"/>
    <lineage>
        <taxon>Bacteria</taxon>
        <taxon>Pseudomonadati</taxon>
        <taxon>Pseudomonadota</taxon>
        <taxon>Alphaproteobacteria</taxon>
        <taxon>Hyphomicrobiales</taxon>
        <taxon>Brucellaceae</taxon>
        <taxon>Brucella/Ochrobactrum group</taxon>
        <taxon>Brucella</taxon>
    </lineage>
</organism>
<dbReference type="Proteomes" id="UP000578622">
    <property type="component" value="Unassembled WGS sequence"/>
</dbReference>
<protein>
    <submittedName>
        <fullName evidence="7">Mono/diheme cytochrome c family protein</fullName>
    </submittedName>
</protein>
<dbReference type="InterPro" id="IPR036909">
    <property type="entry name" value="Cyt_c-like_dom_sf"/>
</dbReference>
<name>A0ABR6AVZ0_9HYPH</name>
<accession>A0ABR6AVZ0</accession>
<evidence type="ECO:0000256" key="2">
    <source>
        <dbReference type="ARBA" id="ARBA00022723"/>
    </source>
</evidence>
<keyword evidence="5" id="KW-0812">Transmembrane</keyword>
<sequence>MTAIRAVRNRRNRQTGTDEMVRKLAYVAGAVVVLGAAAFWILTTPQKVSQTVLDAMEPGDPVKGEQVFWAGGCASCHAAPGATGDARKVLAGGHELVSDFGTFIAPNISPSEQGIGTWTIHDFANAMLKGVGKQDEHLYPSFPYTSYTRMQPQDVADLFAFMKTLPPSDNATAPHRLSFPFNIRRGLGLWKQLYLSDQPVVEIANASDQVKRGQYLTEALGHCGECHTPRNVIGGLDKGQWLAGALSPETGSDGKRGVVPNITPGEAGIGGWSEKDIAYALQSGFTPDFDSLGGSMTDVVANMAHLAEADRNAIAAYLKAIPAHPNGYPAR</sequence>
<keyword evidence="2 4" id="KW-0479">Metal-binding</keyword>
<keyword evidence="1 4" id="KW-0349">Heme</keyword>
<gene>
    <name evidence="7" type="ORF">FHW20_004624</name>
</gene>
<dbReference type="PANTHER" id="PTHR35008">
    <property type="entry name" value="BLL4482 PROTEIN-RELATED"/>
    <property type="match status" value="1"/>
</dbReference>
<evidence type="ECO:0000313" key="7">
    <source>
        <dbReference type="EMBL" id="MBA8853640.1"/>
    </source>
</evidence>
<dbReference type="InterPro" id="IPR051459">
    <property type="entry name" value="Cytochrome_c-type_DH"/>
</dbReference>
<keyword evidence="5" id="KW-0472">Membrane</keyword>
<evidence type="ECO:0000256" key="4">
    <source>
        <dbReference type="PROSITE-ProRule" id="PRU00433"/>
    </source>
</evidence>
<dbReference type="PROSITE" id="PS51007">
    <property type="entry name" value="CYTC"/>
    <property type="match status" value="2"/>
</dbReference>
<reference evidence="7 8" key="1">
    <citation type="submission" date="2020-07" db="EMBL/GenBank/DDBJ databases">
        <title>Genomic Encyclopedia of Type Strains, Phase IV (KMG-V): Genome sequencing to study the core and pangenomes of soil and plant-associated prokaryotes.</title>
        <authorList>
            <person name="Whitman W."/>
        </authorList>
    </citation>
    <scope>NUCLEOTIDE SEQUENCE [LARGE SCALE GENOMIC DNA]</scope>
    <source>
        <strain evidence="7 8">RH4WT92</strain>
    </source>
</reference>
<evidence type="ECO:0000256" key="5">
    <source>
        <dbReference type="SAM" id="Phobius"/>
    </source>
</evidence>
<comment type="caution">
    <text evidence="7">The sequence shown here is derived from an EMBL/GenBank/DDBJ whole genome shotgun (WGS) entry which is preliminary data.</text>
</comment>
<feature type="transmembrane region" description="Helical" evidence="5">
    <location>
        <begin position="21"/>
        <end position="42"/>
    </location>
</feature>
<evidence type="ECO:0000259" key="6">
    <source>
        <dbReference type="PROSITE" id="PS51007"/>
    </source>
</evidence>
<keyword evidence="5" id="KW-1133">Transmembrane helix</keyword>
<proteinExistence type="predicted"/>
<dbReference type="Gene3D" id="1.10.760.10">
    <property type="entry name" value="Cytochrome c-like domain"/>
    <property type="match status" value="2"/>
</dbReference>
<dbReference type="PANTHER" id="PTHR35008:SF8">
    <property type="entry name" value="ALCOHOL DEHYDROGENASE CYTOCHROME C SUBUNIT"/>
    <property type="match status" value="1"/>
</dbReference>
<keyword evidence="8" id="KW-1185">Reference proteome</keyword>
<dbReference type="SUPFAM" id="SSF46626">
    <property type="entry name" value="Cytochrome c"/>
    <property type="match status" value="2"/>
</dbReference>
<keyword evidence="3 4" id="KW-0408">Iron</keyword>
<dbReference type="Pfam" id="PF00034">
    <property type="entry name" value="Cytochrom_C"/>
    <property type="match status" value="1"/>
</dbReference>
<dbReference type="InterPro" id="IPR009056">
    <property type="entry name" value="Cyt_c-like_dom"/>
</dbReference>
<evidence type="ECO:0000256" key="1">
    <source>
        <dbReference type="ARBA" id="ARBA00022617"/>
    </source>
</evidence>
<evidence type="ECO:0000256" key="3">
    <source>
        <dbReference type="ARBA" id="ARBA00023004"/>
    </source>
</evidence>
<feature type="domain" description="Cytochrome c" evidence="6">
    <location>
        <begin position="59"/>
        <end position="166"/>
    </location>
</feature>
<dbReference type="EMBL" id="JACGXG010000014">
    <property type="protein sequence ID" value="MBA8853640.1"/>
    <property type="molecule type" value="Genomic_DNA"/>
</dbReference>
<evidence type="ECO:0000313" key="8">
    <source>
        <dbReference type="Proteomes" id="UP000578622"/>
    </source>
</evidence>